<accession>A0A371XCN8</accession>
<comment type="caution">
    <text evidence="3">The sequence shown here is derived from an EMBL/GenBank/DDBJ whole genome shotgun (WGS) entry which is preliminary data.</text>
</comment>
<gene>
    <name evidence="3" type="ORF">DY251_14190</name>
</gene>
<evidence type="ECO:0000256" key="1">
    <source>
        <dbReference type="ARBA" id="ARBA00006056"/>
    </source>
</evidence>
<dbReference type="AlphaFoldDB" id="A0A371XCN8"/>
<name>A0A371XCN8_9HYPH</name>
<dbReference type="EMBL" id="QURN01000010">
    <property type="protein sequence ID" value="RFC66982.1"/>
    <property type="molecule type" value="Genomic_DNA"/>
</dbReference>
<sequence length="347" mass="35282">MTATSQTKLPMEQLRSILTTACHAVGCNDGNAASLVEATLSAHLLGPPAMGLPHFVDYLEAFKGGRIDGRVTPQVTRPLPAIISVDAKKGIAQAGFDLVFSSLVEQTRKTGLALFTQSNSYTAGELGYYVRRLAAEGFVALAATNGPPLMAVASGGQRVYCTNPLAFAAPGGPLGGQIVIDQASSATAFVKLIKAAAAGEAIPEGWAIDASGAPTTDAAAAVAGALLPFGGARGANIALMVELLAAGLSGANWSLDAGDFRSSDQSPAIGLTIIVLAPPPGFAARAAAQAQRLASLGVHIPGLRSANRLLHDEETTSVDAEALATIQAITAAAGRQTNFSNQRSARS</sequence>
<dbReference type="Gene3D" id="3.30.60.50">
    <property type="entry name" value="Hypothetical oxidoreductase yiak, domain 3"/>
    <property type="match status" value="1"/>
</dbReference>
<reference evidence="4" key="1">
    <citation type="submission" date="2018-08" db="EMBL/GenBank/DDBJ databases">
        <authorList>
            <person name="Im W.T."/>
        </authorList>
    </citation>
    <scope>NUCLEOTIDE SEQUENCE [LARGE SCALE GENOMIC DNA]</scope>
    <source>
        <strain evidence="4">LA-28</strain>
    </source>
</reference>
<dbReference type="SUPFAM" id="SSF89733">
    <property type="entry name" value="L-sulfolactate dehydrogenase-like"/>
    <property type="match status" value="1"/>
</dbReference>
<dbReference type="Gene3D" id="1.10.1530.10">
    <property type="match status" value="1"/>
</dbReference>
<dbReference type="Gene3D" id="3.30.1370.60">
    <property type="entry name" value="Hypothetical oxidoreductase yiak, domain 2"/>
    <property type="match status" value="1"/>
</dbReference>
<dbReference type="GO" id="GO:0016491">
    <property type="term" value="F:oxidoreductase activity"/>
    <property type="evidence" value="ECO:0007669"/>
    <property type="project" value="UniProtKB-KW"/>
</dbReference>
<dbReference type="Pfam" id="PF02615">
    <property type="entry name" value="Ldh_2"/>
    <property type="match status" value="1"/>
</dbReference>
<organism evidence="3 4">
    <name type="scientific">Mesorhizobium denitrificans</name>
    <dbReference type="NCBI Taxonomy" id="2294114"/>
    <lineage>
        <taxon>Bacteria</taxon>
        <taxon>Pseudomonadati</taxon>
        <taxon>Pseudomonadota</taxon>
        <taxon>Alphaproteobacteria</taxon>
        <taxon>Hyphomicrobiales</taxon>
        <taxon>Phyllobacteriaceae</taxon>
        <taxon>Mesorhizobium</taxon>
    </lineage>
</organism>
<dbReference type="InterPro" id="IPR043143">
    <property type="entry name" value="Mal/L-sulf/L-lact_DH-like_NADP"/>
</dbReference>
<evidence type="ECO:0000313" key="4">
    <source>
        <dbReference type="Proteomes" id="UP000262379"/>
    </source>
</evidence>
<dbReference type="PANTHER" id="PTHR11091:SF0">
    <property type="entry name" value="MALATE DEHYDROGENASE"/>
    <property type="match status" value="1"/>
</dbReference>
<keyword evidence="2" id="KW-0560">Oxidoreductase</keyword>
<dbReference type="RefSeq" id="WP_116624563.1">
    <property type="nucleotide sequence ID" value="NZ_QURN01000010.1"/>
</dbReference>
<protein>
    <submittedName>
        <fullName evidence="3">Malate dehydrogenase</fullName>
    </submittedName>
</protein>
<dbReference type="PANTHER" id="PTHR11091">
    <property type="entry name" value="OXIDOREDUCTASE-RELATED"/>
    <property type="match status" value="1"/>
</dbReference>
<evidence type="ECO:0000256" key="2">
    <source>
        <dbReference type="ARBA" id="ARBA00023002"/>
    </source>
</evidence>
<comment type="similarity">
    <text evidence="1">Belongs to the LDH2/MDH2 oxidoreductase family.</text>
</comment>
<dbReference type="InterPro" id="IPR036111">
    <property type="entry name" value="Mal/L-sulfo/L-lacto_DH-like_sf"/>
</dbReference>
<keyword evidence="4" id="KW-1185">Reference proteome</keyword>
<evidence type="ECO:0000313" key="3">
    <source>
        <dbReference type="EMBL" id="RFC66982.1"/>
    </source>
</evidence>
<dbReference type="Proteomes" id="UP000262379">
    <property type="component" value="Unassembled WGS sequence"/>
</dbReference>
<dbReference type="InterPro" id="IPR043144">
    <property type="entry name" value="Mal/L-sulf/L-lact_DH-like_ah"/>
</dbReference>
<dbReference type="InterPro" id="IPR003767">
    <property type="entry name" value="Malate/L-lactate_DH-like"/>
</dbReference>
<proteinExistence type="inferred from homology"/>